<dbReference type="OMA" id="PFFWREL"/>
<feature type="compositionally biased region" description="Basic and acidic residues" evidence="1">
    <location>
        <begin position="223"/>
        <end position="235"/>
    </location>
</feature>
<dbReference type="Proteomes" id="UP000002035">
    <property type="component" value="Unassembled WGS sequence"/>
</dbReference>
<gene>
    <name evidence="2" type="ORF">MCYG_08688</name>
</gene>
<dbReference type="AlphaFoldDB" id="C5G166"/>
<dbReference type="VEuPathDB" id="FungiDB:MCYG_08688"/>
<protein>
    <submittedName>
        <fullName evidence="2">Uncharacterized protein</fullName>
    </submittedName>
</protein>
<organism evidence="2 3">
    <name type="scientific">Arthroderma otae (strain ATCC MYA-4605 / CBS 113480)</name>
    <name type="common">Microsporum canis</name>
    <dbReference type="NCBI Taxonomy" id="554155"/>
    <lineage>
        <taxon>Eukaryota</taxon>
        <taxon>Fungi</taxon>
        <taxon>Dikarya</taxon>
        <taxon>Ascomycota</taxon>
        <taxon>Pezizomycotina</taxon>
        <taxon>Eurotiomycetes</taxon>
        <taxon>Eurotiomycetidae</taxon>
        <taxon>Onygenales</taxon>
        <taxon>Arthrodermataceae</taxon>
        <taxon>Microsporum</taxon>
    </lineage>
</organism>
<reference evidence="3" key="1">
    <citation type="journal article" date="2012" name="MBio">
        <title>Comparative genome analysis of Trichophyton rubrum and related dermatophytes reveals candidate genes involved in infection.</title>
        <authorList>
            <person name="Martinez D.A."/>
            <person name="Oliver B.G."/>
            <person name="Graeser Y."/>
            <person name="Goldberg J.M."/>
            <person name="Li W."/>
            <person name="Martinez-Rossi N.M."/>
            <person name="Monod M."/>
            <person name="Shelest E."/>
            <person name="Barton R.C."/>
            <person name="Birch E."/>
            <person name="Brakhage A.A."/>
            <person name="Chen Z."/>
            <person name="Gurr S.J."/>
            <person name="Heiman D."/>
            <person name="Heitman J."/>
            <person name="Kosti I."/>
            <person name="Rossi A."/>
            <person name="Saif S."/>
            <person name="Samalova M."/>
            <person name="Saunders C.W."/>
            <person name="Shea T."/>
            <person name="Summerbell R.C."/>
            <person name="Xu J."/>
            <person name="Young S."/>
            <person name="Zeng Q."/>
            <person name="Birren B.W."/>
            <person name="Cuomo C.A."/>
            <person name="White T.C."/>
        </authorList>
    </citation>
    <scope>NUCLEOTIDE SEQUENCE [LARGE SCALE GENOMIC DNA]</scope>
    <source>
        <strain evidence="3">ATCC MYA-4605 / CBS 113480</strain>
    </source>
</reference>
<feature type="region of interest" description="Disordered" evidence="1">
    <location>
        <begin position="223"/>
        <end position="274"/>
    </location>
</feature>
<feature type="compositionally biased region" description="Gly residues" evidence="1">
    <location>
        <begin position="252"/>
        <end position="268"/>
    </location>
</feature>
<dbReference type="RefSeq" id="XP_002842857.1">
    <property type="nucleotide sequence ID" value="XM_002842811.1"/>
</dbReference>
<dbReference type="Gene3D" id="3.40.630.30">
    <property type="match status" value="1"/>
</dbReference>
<sequence>MQLKIDEKKPGEITVFTGAQRPDLLALTSKSDCPLIFLWPEFLDGGITTQRHFEKLYDLPQLAGYQLIAVHTLDGKETVVGSGNSTPFFWRELADIGNDSKSVHFAKVLQTLPDGGFDTMLARGVHQAIARRGKKKVAQGALTHDQVQDMPTWTLTETPNALSALSIAVLPAWRSYGVAEMLIKTMKETARREDMVALVVPLRPTRKTEFQDIDMAEYVEWTKEERETSGRHPNEEVGDVTEDINKEANEGTTGGKTGQAKGTNGGLDGQQPQPAFVPFDPWLRKHVRLGARMVKIAPFSMTISGNAAEWEQWCCIDVRQRAEEAMKLRESAWVPGNKETPVIFKPKGCLAPMRYYPSRDVGEYLEPNVWLFHSLDRL</sequence>
<dbReference type="OrthoDB" id="5333917at2759"/>
<dbReference type="GeneID" id="9224078"/>
<dbReference type="eggNOG" id="ENOG502S528">
    <property type="taxonomic scope" value="Eukaryota"/>
</dbReference>
<evidence type="ECO:0000256" key="1">
    <source>
        <dbReference type="SAM" id="MobiDB-lite"/>
    </source>
</evidence>
<accession>C5G166</accession>
<dbReference type="HOGENOM" id="CLU_069431_0_0_1"/>
<evidence type="ECO:0000313" key="2">
    <source>
        <dbReference type="EMBL" id="EEQ35869.1"/>
    </source>
</evidence>
<evidence type="ECO:0000313" key="3">
    <source>
        <dbReference type="Proteomes" id="UP000002035"/>
    </source>
</evidence>
<dbReference type="EMBL" id="DS995709">
    <property type="protein sequence ID" value="EEQ35869.1"/>
    <property type="molecule type" value="Genomic_DNA"/>
</dbReference>
<keyword evidence="3" id="KW-1185">Reference proteome</keyword>
<proteinExistence type="predicted"/>
<name>C5G166_ARTOC</name>